<evidence type="ECO:0000259" key="1">
    <source>
        <dbReference type="Pfam" id="PF00535"/>
    </source>
</evidence>
<dbReference type="EMBL" id="JBHUIJ010000028">
    <property type="protein sequence ID" value="MFD2239241.1"/>
    <property type="molecule type" value="Genomic_DNA"/>
</dbReference>
<evidence type="ECO:0000313" key="2">
    <source>
        <dbReference type="EMBL" id="MFD2239241.1"/>
    </source>
</evidence>
<dbReference type="RefSeq" id="WP_209738319.1">
    <property type="nucleotide sequence ID" value="NZ_CP072611.1"/>
</dbReference>
<organism evidence="2 3">
    <name type="scientific">Aureimonas populi</name>
    <dbReference type="NCBI Taxonomy" id="1701758"/>
    <lineage>
        <taxon>Bacteria</taxon>
        <taxon>Pseudomonadati</taxon>
        <taxon>Pseudomonadota</taxon>
        <taxon>Alphaproteobacteria</taxon>
        <taxon>Hyphomicrobiales</taxon>
        <taxon>Aurantimonadaceae</taxon>
        <taxon>Aureimonas</taxon>
    </lineage>
</organism>
<reference evidence="3" key="1">
    <citation type="journal article" date="2019" name="Int. J. Syst. Evol. Microbiol.">
        <title>The Global Catalogue of Microorganisms (GCM) 10K type strain sequencing project: providing services to taxonomists for standard genome sequencing and annotation.</title>
        <authorList>
            <consortium name="The Broad Institute Genomics Platform"/>
            <consortium name="The Broad Institute Genome Sequencing Center for Infectious Disease"/>
            <person name="Wu L."/>
            <person name="Ma J."/>
        </authorList>
    </citation>
    <scope>NUCLEOTIDE SEQUENCE [LARGE SCALE GENOMIC DNA]</scope>
    <source>
        <strain evidence="3">ZS-35-S2</strain>
    </source>
</reference>
<keyword evidence="2" id="KW-0808">Transferase</keyword>
<proteinExistence type="predicted"/>
<comment type="caution">
    <text evidence="2">The sequence shown here is derived from an EMBL/GenBank/DDBJ whole genome shotgun (WGS) entry which is preliminary data.</text>
</comment>
<keyword evidence="3" id="KW-1185">Reference proteome</keyword>
<dbReference type="Proteomes" id="UP001597371">
    <property type="component" value="Unassembled WGS sequence"/>
</dbReference>
<dbReference type="Pfam" id="PF00535">
    <property type="entry name" value="Glycos_transf_2"/>
    <property type="match status" value="1"/>
</dbReference>
<accession>A0ABW5CSG6</accession>
<dbReference type="Gene3D" id="3.90.550.10">
    <property type="entry name" value="Spore Coat Polysaccharide Biosynthesis Protein SpsA, Chain A"/>
    <property type="match status" value="1"/>
</dbReference>
<keyword evidence="2" id="KW-0328">Glycosyltransferase</keyword>
<gene>
    <name evidence="2" type="ORF">ACFSKQ_17465</name>
</gene>
<dbReference type="EC" id="2.4.-.-" evidence="2"/>
<sequence>MESDPFLTIIIPAWNCERRIAMTLEAIAGQSAPRERFEVIVVDNGSTDGTAEAVRKFDFVTLLSEPLPGSYRARNRALAVARGEYVLFTDGDCVPDREWVAQALAVIERRPEAGLYAGHVALFREEGAGLFGARYEELTAFNQKVNVEFGHCVTANWLCRRDDLRAIGGFNQEVLSGGDVECSRRMVAAGHELVYVPEMIVGHPTRATLRELVRKRRRVVGGRWQLDDMSAKGPAEPIWRFTREAMDQARWTIRSNMESWAKMGVIGVIGVLMLAAHFEVLRLSAGRPPYRS</sequence>
<dbReference type="InterPro" id="IPR050834">
    <property type="entry name" value="Glycosyltransf_2"/>
</dbReference>
<dbReference type="SUPFAM" id="SSF53448">
    <property type="entry name" value="Nucleotide-diphospho-sugar transferases"/>
    <property type="match status" value="1"/>
</dbReference>
<feature type="domain" description="Glycosyltransferase 2-like" evidence="1">
    <location>
        <begin position="8"/>
        <end position="167"/>
    </location>
</feature>
<dbReference type="GO" id="GO:0016757">
    <property type="term" value="F:glycosyltransferase activity"/>
    <property type="evidence" value="ECO:0007669"/>
    <property type="project" value="UniProtKB-KW"/>
</dbReference>
<evidence type="ECO:0000313" key="3">
    <source>
        <dbReference type="Proteomes" id="UP001597371"/>
    </source>
</evidence>
<dbReference type="PANTHER" id="PTHR43685:SF2">
    <property type="entry name" value="GLYCOSYLTRANSFERASE 2-LIKE DOMAIN-CONTAINING PROTEIN"/>
    <property type="match status" value="1"/>
</dbReference>
<dbReference type="InterPro" id="IPR001173">
    <property type="entry name" value="Glyco_trans_2-like"/>
</dbReference>
<name>A0ABW5CSG6_9HYPH</name>
<dbReference type="PANTHER" id="PTHR43685">
    <property type="entry name" value="GLYCOSYLTRANSFERASE"/>
    <property type="match status" value="1"/>
</dbReference>
<dbReference type="InterPro" id="IPR029044">
    <property type="entry name" value="Nucleotide-diphossugar_trans"/>
</dbReference>
<protein>
    <submittedName>
        <fullName evidence="2">Glycosyltransferase</fullName>
        <ecNumber evidence="2">2.4.-.-</ecNumber>
    </submittedName>
</protein>